<dbReference type="OrthoDB" id="110976at2759"/>
<evidence type="ECO:0000313" key="5">
    <source>
        <dbReference type="Proteomes" id="UP000434957"/>
    </source>
</evidence>
<protein>
    <submittedName>
        <fullName evidence="3">Uncharacterized protein</fullName>
    </submittedName>
</protein>
<dbReference type="EMBL" id="QXFT01000430">
    <property type="protein sequence ID" value="KAE9344183.1"/>
    <property type="molecule type" value="Genomic_DNA"/>
</dbReference>
<organism evidence="3 5">
    <name type="scientific">Phytophthora rubi</name>
    <dbReference type="NCBI Taxonomy" id="129364"/>
    <lineage>
        <taxon>Eukaryota</taxon>
        <taxon>Sar</taxon>
        <taxon>Stramenopiles</taxon>
        <taxon>Oomycota</taxon>
        <taxon>Peronosporomycetes</taxon>
        <taxon>Peronosporales</taxon>
        <taxon>Peronosporaceae</taxon>
        <taxon>Phytophthora</taxon>
    </lineage>
</organism>
<evidence type="ECO:0000313" key="2">
    <source>
        <dbReference type="EMBL" id="KAE9046414.1"/>
    </source>
</evidence>
<dbReference type="EMBL" id="QXFV01000189">
    <property type="protein sequence ID" value="KAE9046414.1"/>
    <property type="molecule type" value="Genomic_DNA"/>
</dbReference>
<reference evidence="3 5" key="1">
    <citation type="submission" date="2018-08" db="EMBL/GenBank/DDBJ databases">
        <title>Genomic investigation of the strawberry pathogen Phytophthora fragariae indicates pathogenicity is determined by transcriptional variation in three key races.</title>
        <authorList>
            <person name="Adams T.M."/>
            <person name="Armitage A.D."/>
            <person name="Sobczyk M.K."/>
            <person name="Bates H.J."/>
            <person name="Dunwell J.M."/>
            <person name="Nellist C.F."/>
            <person name="Harrison R.J."/>
        </authorList>
    </citation>
    <scope>NUCLEOTIDE SEQUENCE [LARGE SCALE GENOMIC DNA]</scope>
    <source>
        <strain evidence="2 4">SCRP249</strain>
        <strain evidence="1 6">SCRP324</strain>
        <strain evidence="3 5">SCRP333</strain>
    </source>
</reference>
<dbReference type="Proteomes" id="UP000429607">
    <property type="component" value="Unassembled WGS sequence"/>
</dbReference>
<proteinExistence type="predicted"/>
<gene>
    <name evidence="2" type="ORF">PR001_g4568</name>
    <name evidence="1" type="ORF">PR002_g4800</name>
    <name evidence="3" type="ORF">PR003_g8589</name>
</gene>
<comment type="caution">
    <text evidence="3">The sequence shown here is derived from an EMBL/GenBank/DDBJ whole genome shotgun (WGS) entry which is preliminary data.</text>
</comment>
<dbReference type="Proteomes" id="UP000434957">
    <property type="component" value="Unassembled WGS sequence"/>
</dbReference>
<accession>A0A6A4FJ22</accession>
<sequence>MSLNDLAPTNTKRARESEVRSFMKFLEEGVRWDYLEVCMQRESAPLVLEAVVDKFGMYLAFKEGRKGQVLARQSVMQYYRQTKNSLLEQFPQHRVATDKTLLKKGQVLERYCMKRESGAFVNKAPACTKKALKKMMMHVYSTAVTTADYQDAALLCLLWYLFGRASDLALLRKVISPLARAISSSCDSSA</sequence>
<evidence type="ECO:0000313" key="4">
    <source>
        <dbReference type="Proteomes" id="UP000429607"/>
    </source>
</evidence>
<name>A0A6A4FJ22_9STRA</name>
<dbReference type="Proteomes" id="UP000435112">
    <property type="component" value="Unassembled WGS sequence"/>
</dbReference>
<evidence type="ECO:0000313" key="3">
    <source>
        <dbReference type="EMBL" id="KAE9344183.1"/>
    </source>
</evidence>
<evidence type="ECO:0000313" key="1">
    <source>
        <dbReference type="EMBL" id="KAE9040764.1"/>
    </source>
</evidence>
<evidence type="ECO:0000313" key="6">
    <source>
        <dbReference type="Proteomes" id="UP000435112"/>
    </source>
</evidence>
<keyword evidence="5" id="KW-1185">Reference proteome</keyword>
<dbReference type="EMBL" id="QXFU01000193">
    <property type="protein sequence ID" value="KAE9040764.1"/>
    <property type="molecule type" value="Genomic_DNA"/>
</dbReference>
<dbReference type="AlphaFoldDB" id="A0A6A4FJ22"/>